<organism evidence="1 2">
    <name type="scientific">Kazachstania africana (strain ATCC 22294 / BCRC 22015 / CBS 2517 / CECT 1963 / NBRC 1671 / NRRL Y-8276)</name>
    <name type="common">Yeast</name>
    <name type="synonym">Kluyveromyces africanus</name>
    <dbReference type="NCBI Taxonomy" id="1071382"/>
    <lineage>
        <taxon>Eukaryota</taxon>
        <taxon>Fungi</taxon>
        <taxon>Dikarya</taxon>
        <taxon>Ascomycota</taxon>
        <taxon>Saccharomycotina</taxon>
        <taxon>Saccharomycetes</taxon>
        <taxon>Saccharomycetales</taxon>
        <taxon>Saccharomycetaceae</taxon>
        <taxon>Kazachstania</taxon>
    </lineage>
</organism>
<dbReference type="eggNOG" id="ENOG502RY6S">
    <property type="taxonomic scope" value="Eukaryota"/>
</dbReference>
<dbReference type="GeneID" id="13885765"/>
<dbReference type="GO" id="GO:0030437">
    <property type="term" value="P:ascospore formation"/>
    <property type="evidence" value="ECO:0007669"/>
    <property type="project" value="EnsemblFungi"/>
</dbReference>
<name>H2ATV7_KAZAF</name>
<proteinExistence type="predicted"/>
<sequence>MSKFFKRAVGHDGNTVLIYPNNNASQTTSLNQEVRLQPTESIRAARHGKSKYVERLKTYPLVQETVVIIEKIPVTRVLYANTKPVVKAILNSKPVQKMCPVTPFVDNVAVQSLKLTEKVVPCIKTKRYQDIHKTVVKPAVFTKNCARQIINTTVMAGDTYLYKPVHGQILNFRKFYNRKIYDTKGKPLIRGNFDPFILPLNNAFENLMLKYLPNATCISTDDFSCEVDRSVALSFNFILNAIPAIEHRKSELIWSPCNYVAHINRVTNKNLDKQPDLSCRHWWPATVTTFTELEREAVTYIKQDTPVRLFLKKRTRQEIAPAVSATEEIQEVQELPAPAHPEPHEILVNVE</sequence>
<evidence type="ECO:0000313" key="2">
    <source>
        <dbReference type="Proteomes" id="UP000005220"/>
    </source>
</evidence>
<dbReference type="AlphaFoldDB" id="H2ATV7"/>
<dbReference type="EMBL" id="HE650824">
    <property type="protein sequence ID" value="CCF57807.1"/>
    <property type="molecule type" value="Genomic_DNA"/>
</dbReference>
<accession>H2ATV7</accession>
<dbReference type="InParanoid" id="H2ATV7"/>
<dbReference type="HOGENOM" id="CLU_047747_0_0_1"/>
<evidence type="ECO:0000313" key="1">
    <source>
        <dbReference type="EMBL" id="CCF57807.1"/>
    </source>
</evidence>
<gene>
    <name evidence="1" type="primary">KAFR0D01610</name>
    <name evidence="1" type="ORF">KAFR_0D01610</name>
</gene>
<protein>
    <submittedName>
        <fullName evidence="1">Uncharacterized protein</fullName>
    </submittedName>
</protein>
<dbReference type="OrthoDB" id="376826at2759"/>
<reference evidence="1 2" key="1">
    <citation type="journal article" date="2011" name="Proc. Natl. Acad. Sci. U.S.A.">
        <title>Evolutionary erosion of yeast sex chromosomes by mating-type switching accidents.</title>
        <authorList>
            <person name="Gordon J.L."/>
            <person name="Armisen D."/>
            <person name="Proux-Wera E."/>
            <person name="Oheigeartaigh S.S."/>
            <person name="Byrne K.P."/>
            <person name="Wolfe K.H."/>
        </authorList>
    </citation>
    <scope>NUCLEOTIDE SEQUENCE [LARGE SCALE GENOMIC DNA]</scope>
    <source>
        <strain evidence="2">ATCC 22294 / BCRC 22015 / CBS 2517 / CECT 1963 / NBRC 1671 / NRRL Y-8276</strain>
    </source>
</reference>
<dbReference type="KEGG" id="kaf:KAFR_0D01610"/>
<dbReference type="RefSeq" id="XP_003956942.1">
    <property type="nucleotide sequence ID" value="XM_003956893.1"/>
</dbReference>
<dbReference type="FunCoup" id="H2ATV7">
    <property type="interactions" value="155"/>
</dbReference>
<dbReference type="Pfam" id="PF17316">
    <property type="entry name" value="Perilipin_2"/>
    <property type="match status" value="1"/>
</dbReference>
<keyword evidence="2" id="KW-1185">Reference proteome</keyword>
<dbReference type="Proteomes" id="UP000005220">
    <property type="component" value="Chromosome 4"/>
</dbReference>